<dbReference type="InterPro" id="IPR050345">
    <property type="entry name" value="Aliph_Amidase/BUP"/>
</dbReference>
<name>S3BS59_OPHP1</name>
<dbReference type="eggNOG" id="KOG0806">
    <property type="taxonomic scope" value="Eukaryota"/>
</dbReference>
<evidence type="ECO:0000256" key="1">
    <source>
        <dbReference type="ARBA" id="ARBA00022801"/>
    </source>
</evidence>
<dbReference type="OrthoDB" id="412018at2759"/>
<dbReference type="EMBL" id="KE148169">
    <property type="protein sequence ID" value="EPE03237.1"/>
    <property type="molecule type" value="Genomic_DNA"/>
</dbReference>
<dbReference type="Pfam" id="PF00795">
    <property type="entry name" value="CN_hydrolase"/>
    <property type="match status" value="1"/>
</dbReference>
<dbReference type="InterPro" id="IPR036526">
    <property type="entry name" value="C-N_Hydrolase_sf"/>
</dbReference>
<reference evidence="3 4" key="1">
    <citation type="journal article" date="2013" name="BMC Genomics">
        <title>The genome and transcriptome of the pine saprophyte Ophiostoma piceae, and a comparison with the bark beetle-associated pine pathogen Grosmannia clavigera.</title>
        <authorList>
            <person name="Haridas S."/>
            <person name="Wang Y."/>
            <person name="Lim L."/>
            <person name="Massoumi Alamouti S."/>
            <person name="Jackman S."/>
            <person name="Docking R."/>
            <person name="Robertson G."/>
            <person name="Birol I."/>
            <person name="Bohlmann J."/>
            <person name="Breuil C."/>
        </authorList>
    </citation>
    <scope>NUCLEOTIDE SEQUENCE [LARGE SCALE GENOMIC DNA]</scope>
    <source>
        <strain evidence="3 4">UAMH 11346</strain>
    </source>
</reference>
<proteinExistence type="predicted"/>
<accession>S3BS59</accession>
<sequence length="337" mass="36850">MAPIYKIAIIQFQPKDLDIAGNFAYCENEIRKVAAQGAHIAMVPEYHLTSWVAEHPDFIAASAKSGAYLARYQALARELNLHIVTGTIVEAHSKGPNSTLVTELDGVTYTKDNVELRNMAYFVAAGTGEILGRYQKANLWHPERDHLTPPSLESAGCNGSTVGWPPHVAFDIPGLTWGEAAHGPGGNGQPDKPIRGGMLICWDLAFPEGFRTLVADGADLILIPSFWDPYNDVDAESLALNHECEVDFLRSCLNTRACENTCAVAFCNAGGLSQLAQPIVGRRGEILPGVNGTNIVELDLNILRVAENNYLVRKDMKKLDWHYSHTLNYPVAEPSSK</sequence>
<dbReference type="GO" id="GO:0016811">
    <property type="term" value="F:hydrolase activity, acting on carbon-nitrogen (but not peptide) bonds, in linear amides"/>
    <property type="evidence" value="ECO:0007669"/>
    <property type="project" value="TreeGrafter"/>
</dbReference>
<dbReference type="Gene3D" id="3.60.110.10">
    <property type="entry name" value="Carbon-nitrogen hydrolase"/>
    <property type="match status" value="1"/>
</dbReference>
<dbReference type="HOGENOM" id="CLU_030130_2_0_1"/>
<feature type="domain" description="CN hydrolase" evidence="2">
    <location>
        <begin position="5"/>
        <end position="300"/>
    </location>
</feature>
<keyword evidence="4" id="KW-1185">Reference proteome</keyword>
<keyword evidence="1 3" id="KW-0378">Hydrolase</keyword>
<dbReference type="AlphaFoldDB" id="S3BS59"/>
<gene>
    <name evidence="3" type="ORF">F503_01975</name>
</gene>
<dbReference type="STRING" id="1262450.S3BS59"/>
<evidence type="ECO:0000313" key="3">
    <source>
        <dbReference type="EMBL" id="EPE03237.1"/>
    </source>
</evidence>
<dbReference type="CDD" id="cd07197">
    <property type="entry name" value="nitrilase"/>
    <property type="match status" value="1"/>
</dbReference>
<evidence type="ECO:0000259" key="2">
    <source>
        <dbReference type="PROSITE" id="PS50263"/>
    </source>
</evidence>
<dbReference type="OMA" id="FHLTNWI"/>
<organism evidence="3 4">
    <name type="scientific">Ophiostoma piceae (strain UAMH 11346)</name>
    <name type="common">Sap stain fungus</name>
    <dbReference type="NCBI Taxonomy" id="1262450"/>
    <lineage>
        <taxon>Eukaryota</taxon>
        <taxon>Fungi</taxon>
        <taxon>Dikarya</taxon>
        <taxon>Ascomycota</taxon>
        <taxon>Pezizomycotina</taxon>
        <taxon>Sordariomycetes</taxon>
        <taxon>Sordariomycetidae</taxon>
        <taxon>Ophiostomatales</taxon>
        <taxon>Ophiostomataceae</taxon>
        <taxon>Ophiostoma</taxon>
    </lineage>
</organism>
<dbReference type="PANTHER" id="PTHR43674:SF16">
    <property type="entry name" value="CARBON-NITROGEN FAMILY, PUTATIVE (AFU_ORTHOLOGUE AFUA_5G02350)-RELATED"/>
    <property type="match status" value="1"/>
</dbReference>
<dbReference type="SUPFAM" id="SSF56317">
    <property type="entry name" value="Carbon-nitrogen hydrolase"/>
    <property type="match status" value="1"/>
</dbReference>
<dbReference type="PROSITE" id="PS50263">
    <property type="entry name" value="CN_HYDROLASE"/>
    <property type="match status" value="1"/>
</dbReference>
<dbReference type="InterPro" id="IPR003010">
    <property type="entry name" value="C-N_Hydrolase"/>
</dbReference>
<protein>
    <submittedName>
        <fullName evidence="3">Carbon-nitrogen hydrolase</fullName>
    </submittedName>
</protein>
<dbReference type="PANTHER" id="PTHR43674">
    <property type="entry name" value="NITRILASE C965.09-RELATED"/>
    <property type="match status" value="1"/>
</dbReference>
<evidence type="ECO:0000313" key="4">
    <source>
        <dbReference type="Proteomes" id="UP000016923"/>
    </source>
</evidence>
<dbReference type="Proteomes" id="UP000016923">
    <property type="component" value="Unassembled WGS sequence"/>
</dbReference>
<dbReference type="VEuPathDB" id="FungiDB:F503_01975"/>